<feature type="domain" description="Fibrobacter succinogenes major paralogous" evidence="2">
    <location>
        <begin position="355"/>
        <end position="528"/>
    </location>
</feature>
<reference evidence="3 4" key="1">
    <citation type="submission" date="2017-08" db="EMBL/GenBank/DDBJ databases">
        <authorList>
            <person name="de Groot N.N."/>
        </authorList>
    </citation>
    <scope>NUCLEOTIDE SEQUENCE [LARGE SCALE GENOMIC DNA]</scope>
    <source>
        <strain evidence="3 4">HM2</strain>
    </source>
</reference>
<dbReference type="PROSITE" id="PS51257">
    <property type="entry name" value="PROKAR_LIPOPROTEIN"/>
    <property type="match status" value="1"/>
</dbReference>
<feature type="region of interest" description="Disordered" evidence="1">
    <location>
        <begin position="294"/>
        <end position="333"/>
    </location>
</feature>
<evidence type="ECO:0000313" key="4">
    <source>
        <dbReference type="Proteomes" id="UP000255423"/>
    </source>
</evidence>
<dbReference type="Pfam" id="PF09603">
    <property type="entry name" value="Fib_succ_major"/>
    <property type="match status" value="2"/>
</dbReference>
<dbReference type="InterPro" id="IPR011871">
    <property type="entry name" value="Fib_succ_major"/>
</dbReference>
<evidence type="ECO:0000259" key="2">
    <source>
        <dbReference type="Pfam" id="PF09603"/>
    </source>
</evidence>
<organism evidence="3 4">
    <name type="scientific">Fibrobacter succinogenes</name>
    <name type="common">Bacteroides succinogenes</name>
    <dbReference type="NCBI Taxonomy" id="833"/>
    <lineage>
        <taxon>Bacteria</taxon>
        <taxon>Pseudomonadati</taxon>
        <taxon>Fibrobacterota</taxon>
        <taxon>Fibrobacteria</taxon>
        <taxon>Fibrobacterales</taxon>
        <taxon>Fibrobacteraceae</taxon>
        <taxon>Fibrobacter</taxon>
    </lineage>
</organism>
<dbReference type="RefSeq" id="WP_109573150.1">
    <property type="nucleotide sequence ID" value="NZ_UHJL01000003.1"/>
</dbReference>
<sequence length="780" mass="84621">MKRNELRIFGDIFAFALAFAFLSMFSACSDDKVAGGSSDDAGIYAIKDLDVAGVSQKGPFVKGSVVTVQGIDCKTMELTGEIFEGTVKSDKGDFGVDDVNLSATCALFEVTGYYFNEVTGKKSANEVTLHALSDLSDRKHVNINMLTELEYKRVMHLVSEEHMDFADAKKQAEKEVLAAFGIKGDFDNFEDLTIFEGGDGNAALLAVSVMMQAETDEAGLAKRMDKFADSFAETGEWKDDETKAVIESWQIDAAADGTLDSIRKNVESLGYADVVPAFEKFVEAFGDIPASSGNLQSSSSNNVIASETKQSSSSKGIEPAEMSSSSSSKADAGSEYDASANTLKDLRDGQVYKTVKIGNQVWMAENLNYEVENSVCYKNSADSCAKYGRLYTWGAAMDSIKTGCGYGVSCSSTLPVQGACPSGWHLPSNAEWGVLITEAGGPIVAGVHLKARTDWYRTGRGTDAFGFTALPAGFWNDDYGFIGNVTDFWSSAERDSIYVYAMGMNFDSKGASIGLSDKSYSMLSVRCLLNNGSVVSSSSSSETSSSSVKIATACKRRNSDYCKYETLIDERDGQTYKTLKIGAQTWMVENLNYASLQPTDSLDSTSFCYENDPDNCEEDGRLYLWSAVMDSAATWSDNGKGCGYGVVCSPTFPVRGVCPAGWHVPTRDEVIELLDAVGGVDVAGDMLISEYSGCIDEVDLYGFSFRPTGRKRSGGYYDDDGEYGYMWTTTDDYWNSDEFFLKNNEPFELVAVFSMSKAGGNLGIHGGYKNMGFPVRCIKD</sequence>
<gene>
    <name evidence="3" type="ORF">SAMN05661053_2155</name>
</gene>
<dbReference type="EMBL" id="UHJL01000003">
    <property type="protein sequence ID" value="SUQ24742.1"/>
    <property type="molecule type" value="Genomic_DNA"/>
</dbReference>
<feature type="compositionally biased region" description="Polar residues" evidence="1">
    <location>
        <begin position="303"/>
        <end position="315"/>
    </location>
</feature>
<proteinExistence type="predicted"/>
<dbReference type="AlphaFoldDB" id="A0A380S687"/>
<name>A0A380S687_FIBSU</name>
<evidence type="ECO:0000313" key="3">
    <source>
        <dbReference type="EMBL" id="SUQ24742.1"/>
    </source>
</evidence>
<protein>
    <submittedName>
        <fullName evidence="3">Major paralogous domain-containing protein</fullName>
    </submittedName>
</protein>
<feature type="domain" description="Fibrobacter succinogenes major paralogous" evidence="2">
    <location>
        <begin position="580"/>
        <end position="779"/>
    </location>
</feature>
<dbReference type="Proteomes" id="UP000255423">
    <property type="component" value="Unassembled WGS sequence"/>
</dbReference>
<dbReference type="NCBIfam" id="TIGR02145">
    <property type="entry name" value="Fib_succ_major"/>
    <property type="match status" value="2"/>
</dbReference>
<accession>A0A380S687</accession>
<evidence type="ECO:0000256" key="1">
    <source>
        <dbReference type="SAM" id="MobiDB-lite"/>
    </source>
</evidence>